<evidence type="ECO:0000313" key="2">
    <source>
        <dbReference type="Proteomes" id="UP000283630"/>
    </source>
</evidence>
<proteinExistence type="predicted"/>
<evidence type="ECO:0000313" key="1">
    <source>
        <dbReference type="EMBL" id="RGT10088.1"/>
    </source>
</evidence>
<protein>
    <submittedName>
        <fullName evidence="1">Uncharacterized protein</fullName>
    </submittedName>
</protein>
<comment type="caution">
    <text evidence="1">The sequence shown here is derived from an EMBL/GenBank/DDBJ whole genome shotgun (WGS) entry which is preliminary data.</text>
</comment>
<dbReference type="EMBL" id="QRWH01000004">
    <property type="protein sequence ID" value="RGT10088.1"/>
    <property type="molecule type" value="Genomic_DNA"/>
</dbReference>
<organism evidence="1 2">
    <name type="scientific">Dorea formicigenerans</name>
    <dbReference type="NCBI Taxonomy" id="39486"/>
    <lineage>
        <taxon>Bacteria</taxon>
        <taxon>Bacillati</taxon>
        <taxon>Bacillota</taxon>
        <taxon>Clostridia</taxon>
        <taxon>Lachnospirales</taxon>
        <taxon>Lachnospiraceae</taxon>
        <taxon>Dorea</taxon>
    </lineage>
</organism>
<name>A0A412MF11_9FIRM</name>
<accession>A0A412MF11</accession>
<dbReference type="AlphaFoldDB" id="A0A412MF11"/>
<gene>
    <name evidence="1" type="ORF">DWX53_06170</name>
</gene>
<dbReference type="Proteomes" id="UP000283630">
    <property type="component" value="Unassembled WGS sequence"/>
</dbReference>
<reference evidence="1 2" key="1">
    <citation type="submission" date="2018-08" db="EMBL/GenBank/DDBJ databases">
        <title>A genome reference for cultivated species of the human gut microbiota.</title>
        <authorList>
            <person name="Zou Y."/>
            <person name="Xue W."/>
            <person name="Luo G."/>
        </authorList>
    </citation>
    <scope>NUCLEOTIDE SEQUENCE [LARGE SCALE GENOMIC DNA]</scope>
    <source>
        <strain evidence="1 2">AF19-4AC</strain>
    </source>
</reference>
<sequence length="74" mass="8419">MSNSSLPTCPLREEKSLSQRAFSIYTDIRKLQDKAKTSYTLSTRRPRFGYEQQFSRSTPGTCFGVVGEELTAYT</sequence>